<dbReference type="SUPFAM" id="SSF53474">
    <property type="entry name" value="alpha/beta-Hydrolases"/>
    <property type="match status" value="1"/>
</dbReference>
<dbReference type="HOGENOM" id="CLU_020336_35_0_5"/>
<proteinExistence type="predicted"/>
<reference evidence="3 4" key="1">
    <citation type="submission" date="2008-03" db="EMBL/GenBank/DDBJ databases">
        <title>Complete sequence of plasmid1 of Methylobacterium radiotolerans JCM 2831.</title>
        <authorList>
            <consortium name="US DOE Joint Genome Institute"/>
            <person name="Copeland A."/>
            <person name="Lucas S."/>
            <person name="Lapidus A."/>
            <person name="Glavina del Rio T."/>
            <person name="Dalin E."/>
            <person name="Tice H."/>
            <person name="Bruce D."/>
            <person name="Goodwin L."/>
            <person name="Pitluck S."/>
            <person name="Kiss H."/>
            <person name="Brettin T."/>
            <person name="Detter J.C."/>
            <person name="Han C."/>
            <person name="Kuske C.R."/>
            <person name="Schmutz J."/>
            <person name="Larimer F."/>
            <person name="Land M."/>
            <person name="Hauser L."/>
            <person name="Kyrpides N."/>
            <person name="Mikhailova N."/>
            <person name="Marx C.J."/>
            <person name="Richardson P."/>
        </authorList>
    </citation>
    <scope>NUCLEOTIDE SEQUENCE [LARGE SCALE GENOMIC DNA]</scope>
    <source>
        <strain evidence="4">ATCC 27329 / DSM 1819 / JCM 2831 / NBRC 15690 / NCIMB 10815 / 0-1</strain>
        <plasmid evidence="4">Plasmid pMRAD01</plasmid>
    </source>
</reference>
<protein>
    <submittedName>
        <fullName evidence="3">Alpha/beta hydrolase fold</fullName>
    </submittedName>
</protein>
<dbReference type="InterPro" id="IPR051340">
    <property type="entry name" value="Haloalkane_dehalogenase"/>
</dbReference>
<organism evidence="3 4">
    <name type="scientific">Methylobacterium radiotolerans (strain ATCC 27329 / DSM 1819 / JCM 2831 / NBRC 15690 / NCIMB 10815 / 0-1)</name>
    <dbReference type="NCBI Taxonomy" id="426355"/>
    <lineage>
        <taxon>Bacteria</taxon>
        <taxon>Pseudomonadati</taxon>
        <taxon>Pseudomonadota</taxon>
        <taxon>Alphaproteobacteria</taxon>
        <taxon>Hyphomicrobiales</taxon>
        <taxon>Methylobacteriaceae</taxon>
        <taxon>Methylobacterium</taxon>
    </lineage>
</organism>
<feature type="domain" description="AB hydrolase-1" evidence="2">
    <location>
        <begin position="118"/>
        <end position="361"/>
    </location>
</feature>
<dbReference type="GO" id="GO:0004301">
    <property type="term" value="F:epoxide hydrolase activity"/>
    <property type="evidence" value="ECO:0007669"/>
    <property type="project" value="TreeGrafter"/>
</dbReference>
<evidence type="ECO:0000259" key="2">
    <source>
        <dbReference type="Pfam" id="PF00561"/>
    </source>
</evidence>
<dbReference type="EMBL" id="CP001002">
    <property type="protein sequence ID" value="ACB28108.1"/>
    <property type="molecule type" value="Genomic_DNA"/>
</dbReference>
<dbReference type="Proteomes" id="UP000006589">
    <property type="component" value="Plasmid pMRAD01"/>
</dbReference>
<keyword evidence="1 3" id="KW-0378">Hydrolase</keyword>
<sequence length="374" mass="41051">MMASPSGPRVRAARSGVPLSLSAVAPFDPAAVELDAFRPASLRRATMRHEYGPEVTGRGLARATRRHLLAGGVLATGVGVGAARAELRPAQDGEVRHGTVRADGVDVFYREAGRPDAPLLLLLHGFANSSFYFRHLMPKLADRFRLIAPDLPSFGFTQVPEDRAYVYDFASLSRTMGAFVDALGLDRYILYAFDYGAPVAWDLALTRPDRVAGIVSQNGNAYLDGLGEAAWAPLRAYWAAPDETAVEAIRARMTLDGVKAAYVHGVADPSRIEPEAYTLDAAILARPGNADRQVTLKLDYKRNLERYPLIQAFFRARRPKLLAVWGRNDPFFVPPGAEAFRRDIPEARVTFLDTGHFALETDGDAIAEEIRRVF</sequence>
<accession>B1M9D3</accession>
<evidence type="ECO:0000313" key="4">
    <source>
        <dbReference type="Proteomes" id="UP000006589"/>
    </source>
</evidence>
<dbReference type="Pfam" id="PF00561">
    <property type="entry name" value="Abhydrolase_1"/>
    <property type="match status" value="1"/>
</dbReference>
<dbReference type="PANTHER" id="PTHR42977">
    <property type="entry name" value="HYDROLASE-RELATED"/>
    <property type="match status" value="1"/>
</dbReference>
<dbReference type="AlphaFoldDB" id="B1M9D3"/>
<dbReference type="PRINTS" id="PR00412">
    <property type="entry name" value="EPOXHYDRLASE"/>
</dbReference>
<name>B1M9D3_METRJ</name>
<dbReference type="eggNOG" id="COG0596">
    <property type="taxonomic scope" value="Bacteria"/>
</dbReference>
<dbReference type="KEGG" id="mrd:Mrad2831_6184"/>
<evidence type="ECO:0000313" key="3">
    <source>
        <dbReference type="EMBL" id="ACB28108.1"/>
    </source>
</evidence>
<dbReference type="InterPro" id="IPR000639">
    <property type="entry name" value="Epox_hydrolase-like"/>
</dbReference>
<gene>
    <name evidence="3" type="ordered locus">Mrad2831_6184</name>
</gene>
<evidence type="ECO:0000256" key="1">
    <source>
        <dbReference type="ARBA" id="ARBA00022801"/>
    </source>
</evidence>
<geneLocation type="plasmid" evidence="3 4">
    <name>pMRAD01</name>
</geneLocation>
<dbReference type="Gene3D" id="3.40.50.1820">
    <property type="entry name" value="alpha/beta hydrolase"/>
    <property type="match status" value="1"/>
</dbReference>
<keyword evidence="3" id="KW-0614">Plasmid</keyword>
<dbReference type="InterPro" id="IPR000073">
    <property type="entry name" value="AB_hydrolase_1"/>
</dbReference>
<dbReference type="PANTHER" id="PTHR42977:SF3">
    <property type="entry name" value="AB HYDROLASE-1 DOMAIN-CONTAINING PROTEIN"/>
    <property type="match status" value="1"/>
</dbReference>
<dbReference type="InterPro" id="IPR029058">
    <property type="entry name" value="AB_hydrolase_fold"/>
</dbReference>